<keyword evidence="4" id="KW-0808">Transferase</keyword>
<feature type="transmembrane region" description="Helical" evidence="2">
    <location>
        <begin position="294"/>
        <end position="314"/>
    </location>
</feature>
<protein>
    <submittedName>
        <fullName evidence="4">Glycosyl transferase</fullName>
    </submittedName>
</protein>
<dbReference type="SUPFAM" id="SSF53448">
    <property type="entry name" value="Nucleotide-diphospho-sugar transferases"/>
    <property type="match status" value="1"/>
</dbReference>
<dbReference type="PANTHER" id="PTHR43685:SF2">
    <property type="entry name" value="GLYCOSYLTRANSFERASE 2-LIKE DOMAIN-CONTAINING PROTEIN"/>
    <property type="match status" value="1"/>
</dbReference>
<keyword evidence="2" id="KW-1133">Transmembrane helix</keyword>
<evidence type="ECO:0000256" key="1">
    <source>
        <dbReference type="SAM" id="MobiDB-lite"/>
    </source>
</evidence>
<feature type="transmembrane region" description="Helical" evidence="2">
    <location>
        <begin position="320"/>
        <end position="343"/>
    </location>
</feature>
<sequence length="358" mass="37429">MPPEPTPGPDDAPGRDGGPRLDALSVVVPVHDEEAWVGACLEALLAAGDAAGLPLDVVVVDDGSTDGTAAVLAGLAASHPGIRVHTQANAGRFAARTAGITLARGPWVLLLDSRVVVGDGSLRWVREQLAEHPDRQVWCGHVEVETGNAYAAFWSGLVKIGWRRYTARPRLVSFGAEEFDLYPKGTGCLLVRRDLLLSAVGAFESLYDRAHLASDDTRLLRDIAGRTRIWLSPDFAFRYHGKSGGRAFVRQSFFRGTTFVDGYLGQPGVVRRALLAAVGLGLAGCVVAVRRPAVAAAGAAAVAVAVPTAVRLVGGSTAEVRAAAALTPVFVPVFGAGVLRGLALAARARLAQRGTARG</sequence>
<keyword evidence="2" id="KW-0812">Transmembrane</keyword>
<comment type="caution">
    <text evidence="4">The sequence shown here is derived from an EMBL/GenBank/DDBJ whole genome shotgun (WGS) entry which is preliminary data.</text>
</comment>
<keyword evidence="5" id="KW-1185">Reference proteome</keyword>
<feature type="region of interest" description="Disordered" evidence="1">
    <location>
        <begin position="1"/>
        <end position="20"/>
    </location>
</feature>
<keyword evidence="2" id="KW-0472">Membrane</keyword>
<dbReference type="PANTHER" id="PTHR43685">
    <property type="entry name" value="GLYCOSYLTRANSFERASE"/>
    <property type="match status" value="1"/>
</dbReference>
<evidence type="ECO:0000313" key="5">
    <source>
        <dbReference type="Proteomes" id="UP000321181"/>
    </source>
</evidence>
<organism evidence="4 5">
    <name type="scientific">Cellulomonas aerilata</name>
    <dbReference type="NCBI Taxonomy" id="515326"/>
    <lineage>
        <taxon>Bacteria</taxon>
        <taxon>Bacillati</taxon>
        <taxon>Actinomycetota</taxon>
        <taxon>Actinomycetes</taxon>
        <taxon>Micrococcales</taxon>
        <taxon>Cellulomonadaceae</taxon>
        <taxon>Cellulomonas</taxon>
    </lineage>
</organism>
<dbReference type="EMBL" id="BJYY01000013">
    <property type="protein sequence ID" value="GEO34453.1"/>
    <property type="molecule type" value="Genomic_DNA"/>
</dbReference>
<feature type="transmembrane region" description="Helical" evidence="2">
    <location>
        <begin position="269"/>
        <end position="289"/>
    </location>
</feature>
<dbReference type="Gene3D" id="3.90.550.10">
    <property type="entry name" value="Spore Coat Polysaccharide Biosynthesis Protein SpsA, Chain A"/>
    <property type="match status" value="1"/>
</dbReference>
<dbReference type="Proteomes" id="UP000321181">
    <property type="component" value="Unassembled WGS sequence"/>
</dbReference>
<dbReference type="CDD" id="cd00761">
    <property type="entry name" value="Glyco_tranf_GTA_type"/>
    <property type="match status" value="1"/>
</dbReference>
<feature type="compositionally biased region" description="Pro residues" evidence="1">
    <location>
        <begin position="1"/>
        <end position="10"/>
    </location>
</feature>
<reference evidence="4 5" key="1">
    <citation type="submission" date="2019-07" db="EMBL/GenBank/DDBJ databases">
        <title>Whole genome shotgun sequence of Cellulomonas aerilata NBRC 106308.</title>
        <authorList>
            <person name="Hosoyama A."/>
            <person name="Uohara A."/>
            <person name="Ohji S."/>
            <person name="Ichikawa N."/>
        </authorList>
    </citation>
    <scope>NUCLEOTIDE SEQUENCE [LARGE SCALE GENOMIC DNA]</scope>
    <source>
        <strain evidence="4 5">NBRC 106308</strain>
    </source>
</reference>
<dbReference type="Pfam" id="PF00535">
    <property type="entry name" value="Glycos_transf_2"/>
    <property type="match status" value="1"/>
</dbReference>
<accession>A0A512DDB5</accession>
<name>A0A512DDB5_9CELL</name>
<feature type="domain" description="Glycosyltransferase 2-like" evidence="3">
    <location>
        <begin position="25"/>
        <end position="147"/>
    </location>
</feature>
<gene>
    <name evidence="4" type="ORF">CAE01nite_21780</name>
</gene>
<evidence type="ECO:0000313" key="4">
    <source>
        <dbReference type="EMBL" id="GEO34453.1"/>
    </source>
</evidence>
<dbReference type="AlphaFoldDB" id="A0A512DDB5"/>
<dbReference type="GO" id="GO:0016740">
    <property type="term" value="F:transferase activity"/>
    <property type="evidence" value="ECO:0007669"/>
    <property type="project" value="UniProtKB-KW"/>
</dbReference>
<dbReference type="InterPro" id="IPR001173">
    <property type="entry name" value="Glyco_trans_2-like"/>
</dbReference>
<evidence type="ECO:0000256" key="2">
    <source>
        <dbReference type="SAM" id="Phobius"/>
    </source>
</evidence>
<dbReference type="RefSeq" id="WP_222595885.1">
    <property type="nucleotide sequence ID" value="NZ_BAAARM010000003.1"/>
</dbReference>
<proteinExistence type="predicted"/>
<evidence type="ECO:0000259" key="3">
    <source>
        <dbReference type="Pfam" id="PF00535"/>
    </source>
</evidence>
<dbReference type="InterPro" id="IPR029044">
    <property type="entry name" value="Nucleotide-diphossugar_trans"/>
</dbReference>
<dbReference type="InterPro" id="IPR050834">
    <property type="entry name" value="Glycosyltransf_2"/>
</dbReference>